<dbReference type="EMBL" id="JAAIJR010000149">
    <property type="protein sequence ID" value="NEX23027.1"/>
    <property type="molecule type" value="Genomic_DNA"/>
</dbReference>
<reference evidence="2" key="1">
    <citation type="journal article" date="2020" name="Microbiol. Resour. Announc.">
        <title>Draft Genome Sequences of Thiorhodococcus mannitoliphagus and Thiorhodococcus minor, Purple Sulfur Photosynthetic Bacteria in the Gammaproteobacterial Family Chromatiaceae.</title>
        <authorList>
            <person name="Aviles F.A."/>
            <person name="Meyer T.E."/>
            <person name="Kyndt J.A."/>
        </authorList>
    </citation>
    <scope>NUCLEOTIDE SEQUENCE [LARGE SCALE GENOMIC DNA]</scope>
    <source>
        <strain evidence="2">DSM 18266</strain>
    </source>
</reference>
<dbReference type="AlphaFoldDB" id="A0A6P1DXH8"/>
<evidence type="ECO:0000313" key="1">
    <source>
        <dbReference type="EMBL" id="NEX23027.1"/>
    </source>
</evidence>
<proteinExistence type="predicted"/>
<dbReference type="Proteomes" id="UP000471640">
    <property type="component" value="Unassembled WGS sequence"/>
</dbReference>
<comment type="caution">
    <text evidence="1">The sequence shown here is derived from an EMBL/GenBank/DDBJ whole genome shotgun (WGS) entry which is preliminary data.</text>
</comment>
<protein>
    <submittedName>
        <fullName evidence="1">Uncharacterized protein</fullName>
    </submittedName>
</protein>
<dbReference type="RefSeq" id="WP_164656271.1">
    <property type="nucleotide sequence ID" value="NZ_JAAIJR010000149.1"/>
</dbReference>
<name>A0A6P1DXH8_9GAMM</name>
<accession>A0A6P1DXH8</accession>
<reference evidence="1 2" key="2">
    <citation type="submission" date="2020-02" db="EMBL/GenBank/DDBJ databases">
        <title>Genome sequences of Thiorhodococcus mannitoliphagus and Thiorhodococcus minor, purple sulfur photosynthetic bacteria in the gammaproteobacterial family, Chromatiaceae.</title>
        <authorList>
            <person name="Aviles F.A."/>
            <person name="Meyer T.E."/>
            <person name="Kyndt J.A."/>
        </authorList>
    </citation>
    <scope>NUCLEOTIDE SEQUENCE [LARGE SCALE GENOMIC DNA]</scope>
    <source>
        <strain evidence="1 2">DSM 18266</strain>
    </source>
</reference>
<keyword evidence="2" id="KW-1185">Reference proteome</keyword>
<evidence type="ECO:0000313" key="2">
    <source>
        <dbReference type="Proteomes" id="UP000471640"/>
    </source>
</evidence>
<sequence>MERGRLKAAFVEKVVNQVNTMQGLIDDFSTHMEVLLGVRPRPVALEENECVRLEVPLNADGQQIDTYILFDPSSQLLFWRAPLLKKRSEQQLFHFGVLKGEPGYLELSQAAELGRLRTTDEEGPVFEIALPFIETLSENTVRILLVEMGWAFTLQRACMWAADGGDMELSPADCEPEIPDMASKEEPSPKTVRSVAKGRVAEIDRAIKEGDIALARRLSRGGDIDIPDAV</sequence>
<gene>
    <name evidence="1" type="ORF">G3480_22460</name>
</gene>
<organism evidence="1 2">
    <name type="scientific">Thiorhodococcus mannitoliphagus</name>
    <dbReference type="NCBI Taxonomy" id="329406"/>
    <lineage>
        <taxon>Bacteria</taxon>
        <taxon>Pseudomonadati</taxon>
        <taxon>Pseudomonadota</taxon>
        <taxon>Gammaproteobacteria</taxon>
        <taxon>Chromatiales</taxon>
        <taxon>Chromatiaceae</taxon>
        <taxon>Thiorhodococcus</taxon>
    </lineage>
</organism>